<evidence type="ECO:0000313" key="3">
    <source>
        <dbReference type="Proteomes" id="UP000813444"/>
    </source>
</evidence>
<dbReference type="PROSITE" id="PS51450">
    <property type="entry name" value="LRR"/>
    <property type="match status" value="1"/>
</dbReference>
<dbReference type="Proteomes" id="UP000813444">
    <property type="component" value="Unassembled WGS sequence"/>
</dbReference>
<feature type="region of interest" description="Disordered" evidence="1">
    <location>
        <begin position="580"/>
        <end position="610"/>
    </location>
</feature>
<evidence type="ECO:0000256" key="1">
    <source>
        <dbReference type="SAM" id="MobiDB-lite"/>
    </source>
</evidence>
<dbReference type="InterPro" id="IPR032675">
    <property type="entry name" value="LRR_dom_sf"/>
</dbReference>
<dbReference type="Gene3D" id="3.80.10.10">
    <property type="entry name" value="Ribonuclease Inhibitor"/>
    <property type="match status" value="1"/>
</dbReference>
<proteinExistence type="predicted"/>
<protein>
    <submittedName>
        <fullName evidence="2">Uncharacterized protein</fullName>
    </submittedName>
</protein>
<reference evidence="2" key="1">
    <citation type="journal article" date="2021" name="Nat. Commun.">
        <title>Genetic determinants of endophytism in the Arabidopsis root mycobiome.</title>
        <authorList>
            <person name="Mesny F."/>
            <person name="Miyauchi S."/>
            <person name="Thiergart T."/>
            <person name="Pickel B."/>
            <person name="Atanasova L."/>
            <person name="Karlsson M."/>
            <person name="Huettel B."/>
            <person name="Barry K.W."/>
            <person name="Haridas S."/>
            <person name="Chen C."/>
            <person name="Bauer D."/>
            <person name="Andreopoulos W."/>
            <person name="Pangilinan J."/>
            <person name="LaButti K."/>
            <person name="Riley R."/>
            <person name="Lipzen A."/>
            <person name="Clum A."/>
            <person name="Drula E."/>
            <person name="Henrissat B."/>
            <person name="Kohler A."/>
            <person name="Grigoriev I.V."/>
            <person name="Martin F.M."/>
            <person name="Hacquard S."/>
        </authorList>
    </citation>
    <scope>NUCLEOTIDE SEQUENCE</scope>
    <source>
        <strain evidence="2">MPI-CAGE-CH-0235</strain>
    </source>
</reference>
<gene>
    <name evidence="2" type="ORF">B0I35DRAFT_201212</name>
</gene>
<evidence type="ECO:0000313" key="2">
    <source>
        <dbReference type="EMBL" id="KAH7320868.1"/>
    </source>
</evidence>
<feature type="compositionally biased region" description="Low complexity" evidence="1">
    <location>
        <begin position="594"/>
        <end position="605"/>
    </location>
</feature>
<organism evidence="2 3">
    <name type="scientific">Stachybotrys elegans</name>
    <dbReference type="NCBI Taxonomy" id="80388"/>
    <lineage>
        <taxon>Eukaryota</taxon>
        <taxon>Fungi</taxon>
        <taxon>Dikarya</taxon>
        <taxon>Ascomycota</taxon>
        <taxon>Pezizomycotina</taxon>
        <taxon>Sordariomycetes</taxon>
        <taxon>Hypocreomycetidae</taxon>
        <taxon>Hypocreales</taxon>
        <taxon>Stachybotryaceae</taxon>
        <taxon>Stachybotrys</taxon>
    </lineage>
</organism>
<comment type="caution">
    <text evidence="2">The sequence shown here is derived from an EMBL/GenBank/DDBJ whole genome shotgun (WGS) entry which is preliminary data.</text>
</comment>
<dbReference type="InterPro" id="IPR001611">
    <property type="entry name" value="Leu-rich_rpt"/>
</dbReference>
<dbReference type="AlphaFoldDB" id="A0A8K0SUB2"/>
<dbReference type="OrthoDB" id="5213490at2759"/>
<sequence>MESSLPSYRAATTPVHWLEQIAPYVDFTDYPALCLVNHHCWGIFAPLLWNDLLRAARLSGLDPSDDINWWLNFVFKKLPKIRRDTRRLVRVLDARKFASDAYHFSADQHEYTLPHSFKRALTLLDRVDSLLLEGHADLDPSNVLDSQLAAGYHHRLRLLSIGDCPFHLPANFFASPYLQDLVYLDLSRVPGSIRHLIQPALLPHLRVLKIRGREVEDEALAALVNLFRLHLWSLDLSDNKITDVSIDPLIHACFPATDLRSDVYFDVEGRLVRRAAGDPHRGLFVFLLESDVSGSFSHPQRYLADAPAYTAEHHAEFPEYRVSRSNGCSSVLQDTAESVSRILAGGNHNFTADDIGTSRGLTHLRLSRNQVSSFGLVKLLQSSNGQLHILSCDSMPLLPHSGKLTSAWPRSAKLHGILGEAYLFRPVISSNLRVLQIHHSLVTHCPALEMDGLSTLARYHLAESSILPRVQQLFPQSFAPDMNPRLVSLTLTCVPRRSSGPLINSLIRFLRQLSEQEQAIREAGVASWRSPHKLQGLRHLRLEFEPDPMIEGFSTSEDLDAEELMTSGEQGFSFFDERRENPAKHISNPDVNMSLSDGRSGESSSPIRDSDTFLSHHSEWNGEKFSVPVWIGEKRVGARDIKQRYRQLVVEHGLRDGVGPVTPAQIMAGLPKESYIFHTAWCASVMPSVIDSPSTVLLSGMKDVIHELKQYRLAGRARYEELGRSQQMHQVPLGSPHYFWTGRLEVSTEQPMPQSRSTQYWR</sequence>
<keyword evidence="3" id="KW-1185">Reference proteome</keyword>
<dbReference type="EMBL" id="JAGPNK010000005">
    <property type="protein sequence ID" value="KAH7320868.1"/>
    <property type="molecule type" value="Genomic_DNA"/>
</dbReference>
<dbReference type="SUPFAM" id="SSF52047">
    <property type="entry name" value="RNI-like"/>
    <property type="match status" value="1"/>
</dbReference>
<dbReference type="Pfam" id="PF13516">
    <property type="entry name" value="LRR_6"/>
    <property type="match status" value="1"/>
</dbReference>
<accession>A0A8K0SUB2</accession>
<name>A0A8K0SUB2_9HYPO</name>